<comment type="similarity">
    <text evidence="1">Belongs to the thioredoxin family.</text>
</comment>
<evidence type="ECO:0000256" key="1">
    <source>
        <dbReference type="ARBA" id="ARBA00008987"/>
    </source>
</evidence>
<feature type="domain" description="Thioredoxin" evidence="4">
    <location>
        <begin position="137"/>
        <end position="253"/>
    </location>
</feature>
<dbReference type="InterPro" id="IPR036249">
    <property type="entry name" value="Thioredoxin-like_sf"/>
</dbReference>
<dbReference type="EMBL" id="LCWV01000001">
    <property type="protein sequence ID" value="PWI76129.1"/>
    <property type="molecule type" value="Genomic_DNA"/>
</dbReference>
<reference evidence="5 6" key="1">
    <citation type="journal article" date="2016" name="Front. Microbiol.">
        <title>Genome and transcriptome sequences reveal the specific parasitism of the nematophagous Purpureocillium lilacinum 36-1.</title>
        <authorList>
            <person name="Xie J."/>
            <person name="Li S."/>
            <person name="Mo C."/>
            <person name="Xiao X."/>
            <person name="Peng D."/>
            <person name="Wang G."/>
            <person name="Xiao Y."/>
        </authorList>
    </citation>
    <scope>NUCLEOTIDE SEQUENCE [LARGE SCALE GENOMIC DNA]</scope>
    <source>
        <strain evidence="5 6">36-1</strain>
    </source>
</reference>
<dbReference type="AlphaFoldDB" id="A0A2U3ENP6"/>
<keyword evidence="2" id="KW-1015">Disulfide bond</keyword>
<comment type="caution">
    <text evidence="5">The sequence shown here is derived from an EMBL/GenBank/DDBJ whole genome shotgun (WGS) entry which is preliminary data.</text>
</comment>
<gene>
    <name evidence="5" type="ORF">PCL_03323</name>
</gene>
<dbReference type="Proteomes" id="UP000245956">
    <property type="component" value="Unassembled WGS sequence"/>
</dbReference>
<dbReference type="SUPFAM" id="SSF52833">
    <property type="entry name" value="Thioredoxin-like"/>
    <property type="match status" value="1"/>
</dbReference>
<protein>
    <submittedName>
        <fullName evidence="5">Thioredoxin M-type</fullName>
    </submittedName>
</protein>
<evidence type="ECO:0000313" key="6">
    <source>
        <dbReference type="Proteomes" id="UP000245956"/>
    </source>
</evidence>
<organism evidence="5 6">
    <name type="scientific">Purpureocillium lilacinum</name>
    <name type="common">Paecilomyces lilacinus</name>
    <dbReference type="NCBI Taxonomy" id="33203"/>
    <lineage>
        <taxon>Eukaryota</taxon>
        <taxon>Fungi</taxon>
        <taxon>Dikarya</taxon>
        <taxon>Ascomycota</taxon>
        <taxon>Pezizomycotina</taxon>
        <taxon>Sordariomycetes</taxon>
        <taxon>Hypocreomycetidae</taxon>
        <taxon>Hypocreales</taxon>
        <taxon>Ophiocordycipitaceae</taxon>
        <taxon>Purpureocillium</taxon>
    </lineage>
</organism>
<dbReference type="PANTHER" id="PTHR46115">
    <property type="entry name" value="THIOREDOXIN-LIKE PROTEIN 1"/>
    <property type="match status" value="1"/>
</dbReference>
<sequence>MQVPSPLEAPPSTPPALPRCIYRLSVPFVSGMASPPGTGLGRLSARRRRQPAIAQHPTVINPPTKAPALKPQARILHDTLAPSPTTTTTTTSTKKKPQPPSLPRAILLNEQTASPPHARPSAYHDQPTPKPLPQTTAAAAAAAAAMSVVDIKSKAQFDALIKENPFVALQAHATWCGPCKAISPMFNKHASSLSLPNTYAFARFDTDEVPDLAFELGIRSIPAFFFFENGDKASDLAGANPPALKKAVESLSEKAKAEGGKVSA</sequence>
<accession>A0A2U3ENP6</accession>
<dbReference type="CDD" id="cd02947">
    <property type="entry name" value="TRX_family"/>
    <property type="match status" value="1"/>
</dbReference>
<dbReference type="PROSITE" id="PS51352">
    <property type="entry name" value="THIOREDOXIN_2"/>
    <property type="match status" value="1"/>
</dbReference>
<name>A0A2U3ENP6_PURLI</name>
<feature type="region of interest" description="Disordered" evidence="3">
    <location>
        <begin position="31"/>
        <end position="134"/>
    </location>
</feature>
<evidence type="ECO:0000313" key="5">
    <source>
        <dbReference type="EMBL" id="PWI76129.1"/>
    </source>
</evidence>
<dbReference type="Pfam" id="PF00085">
    <property type="entry name" value="Thioredoxin"/>
    <property type="match status" value="1"/>
</dbReference>
<evidence type="ECO:0000256" key="3">
    <source>
        <dbReference type="SAM" id="MobiDB-lite"/>
    </source>
</evidence>
<evidence type="ECO:0000259" key="4">
    <source>
        <dbReference type="PROSITE" id="PS51352"/>
    </source>
</evidence>
<evidence type="ECO:0000256" key="2">
    <source>
        <dbReference type="ARBA" id="ARBA00023157"/>
    </source>
</evidence>
<proteinExistence type="inferred from homology"/>
<feature type="compositionally biased region" description="Low complexity" evidence="3">
    <location>
        <begin position="82"/>
        <end position="92"/>
    </location>
</feature>
<dbReference type="Gene3D" id="3.40.30.10">
    <property type="entry name" value="Glutaredoxin"/>
    <property type="match status" value="1"/>
</dbReference>
<dbReference type="InterPro" id="IPR013766">
    <property type="entry name" value="Thioredoxin_domain"/>
</dbReference>